<keyword evidence="3" id="KW-1185">Reference proteome</keyword>
<proteinExistence type="predicted"/>
<reference evidence="3" key="2">
    <citation type="submission" date="2015-01" db="EMBL/GenBank/DDBJ databases">
        <title>Evolutionary Origins and Diversification of the Mycorrhizal Mutualists.</title>
        <authorList>
            <consortium name="DOE Joint Genome Institute"/>
            <consortium name="Mycorrhizal Genomics Consortium"/>
            <person name="Kohler A."/>
            <person name="Kuo A."/>
            <person name="Nagy L.G."/>
            <person name="Floudas D."/>
            <person name="Copeland A."/>
            <person name="Barry K.W."/>
            <person name="Cichocki N."/>
            <person name="Veneault-Fourrey C."/>
            <person name="LaButti K."/>
            <person name="Lindquist E.A."/>
            <person name="Lipzen A."/>
            <person name="Lundell T."/>
            <person name="Morin E."/>
            <person name="Murat C."/>
            <person name="Riley R."/>
            <person name="Ohm R."/>
            <person name="Sun H."/>
            <person name="Tunlid A."/>
            <person name="Henrissat B."/>
            <person name="Grigoriev I.V."/>
            <person name="Hibbett D.S."/>
            <person name="Martin F."/>
        </authorList>
    </citation>
    <scope>NUCLEOTIDE SEQUENCE [LARGE SCALE GENOMIC DNA]</scope>
    <source>
        <strain evidence="3">LaAM-08-1</strain>
    </source>
</reference>
<evidence type="ECO:0000256" key="1">
    <source>
        <dbReference type="SAM" id="MobiDB-lite"/>
    </source>
</evidence>
<dbReference type="EMBL" id="KN838641">
    <property type="protein sequence ID" value="KIJ99701.1"/>
    <property type="molecule type" value="Genomic_DNA"/>
</dbReference>
<dbReference type="HOGENOM" id="CLU_2867975_0_0_1"/>
<protein>
    <submittedName>
        <fullName evidence="2">Uncharacterized protein</fullName>
    </submittedName>
</protein>
<dbReference type="Proteomes" id="UP000054477">
    <property type="component" value="Unassembled WGS sequence"/>
</dbReference>
<sequence length="64" mass="7277">MVRICSSTTPILLGEGHVSVNPSCDYIPHFLGFRTGQETRPQRFGENQRKLHTPASQPRYDIHV</sequence>
<organism evidence="2 3">
    <name type="scientific">Laccaria amethystina LaAM-08-1</name>
    <dbReference type="NCBI Taxonomy" id="1095629"/>
    <lineage>
        <taxon>Eukaryota</taxon>
        <taxon>Fungi</taxon>
        <taxon>Dikarya</taxon>
        <taxon>Basidiomycota</taxon>
        <taxon>Agaricomycotina</taxon>
        <taxon>Agaricomycetes</taxon>
        <taxon>Agaricomycetidae</taxon>
        <taxon>Agaricales</taxon>
        <taxon>Agaricineae</taxon>
        <taxon>Hydnangiaceae</taxon>
        <taxon>Laccaria</taxon>
    </lineage>
</organism>
<evidence type="ECO:0000313" key="2">
    <source>
        <dbReference type="EMBL" id="KIJ99701.1"/>
    </source>
</evidence>
<name>A0A0C9XPY6_9AGAR</name>
<evidence type="ECO:0000313" key="3">
    <source>
        <dbReference type="Proteomes" id="UP000054477"/>
    </source>
</evidence>
<reference evidence="2 3" key="1">
    <citation type="submission" date="2014-04" db="EMBL/GenBank/DDBJ databases">
        <authorList>
            <consortium name="DOE Joint Genome Institute"/>
            <person name="Kuo A."/>
            <person name="Kohler A."/>
            <person name="Nagy L.G."/>
            <person name="Floudas D."/>
            <person name="Copeland A."/>
            <person name="Barry K.W."/>
            <person name="Cichocki N."/>
            <person name="Veneault-Fourrey C."/>
            <person name="LaButti K."/>
            <person name="Lindquist E.A."/>
            <person name="Lipzen A."/>
            <person name="Lundell T."/>
            <person name="Morin E."/>
            <person name="Murat C."/>
            <person name="Sun H."/>
            <person name="Tunlid A."/>
            <person name="Henrissat B."/>
            <person name="Grigoriev I.V."/>
            <person name="Hibbett D.S."/>
            <person name="Martin F."/>
            <person name="Nordberg H.P."/>
            <person name="Cantor M.N."/>
            <person name="Hua S.X."/>
        </authorList>
    </citation>
    <scope>NUCLEOTIDE SEQUENCE [LARGE SCALE GENOMIC DNA]</scope>
    <source>
        <strain evidence="2 3">LaAM-08-1</strain>
    </source>
</reference>
<gene>
    <name evidence="2" type="ORF">K443DRAFT_679731</name>
</gene>
<feature type="region of interest" description="Disordered" evidence="1">
    <location>
        <begin position="39"/>
        <end position="64"/>
    </location>
</feature>
<feature type="compositionally biased region" description="Basic and acidic residues" evidence="1">
    <location>
        <begin position="40"/>
        <end position="49"/>
    </location>
</feature>
<dbReference type="AlphaFoldDB" id="A0A0C9XPY6"/>
<accession>A0A0C9XPY6</accession>